<proteinExistence type="predicted"/>
<dbReference type="Proteomes" id="UP001430701">
    <property type="component" value="Unassembled WGS sequence"/>
</dbReference>
<evidence type="ECO:0000256" key="1">
    <source>
        <dbReference type="SAM" id="MobiDB-lite"/>
    </source>
</evidence>
<comment type="caution">
    <text evidence="2">The sequence shown here is derived from an EMBL/GenBank/DDBJ whole genome shotgun (WGS) entry which is preliminary data.</text>
</comment>
<dbReference type="RefSeq" id="WP_230428195.1">
    <property type="nucleotide sequence ID" value="NZ_CP087678.1"/>
</dbReference>
<keyword evidence="3" id="KW-1185">Reference proteome</keyword>
<evidence type="ECO:0000313" key="2">
    <source>
        <dbReference type="EMBL" id="MCD8473662.1"/>
    </source>
</evidence>
<gene>
    <name evidence="2" type="ORF">LPH55_09395</name>
</gene>
<feature type="region of interest" description="Disordered" evidence="1">
    <location>
        <begin position="1"/>
        <end position="20"/>
    </location>
</feature>
<accession>A0ABS8TUD5</accession>
<reference evidence="2" key="1">
    <citation type="submission" date="2021-11" db="EMBL/GenBank/DDBJ databases">
        <title>Genome sequence of Xylella taiwanensis PLS432.</title>
        <authorList>
            <person name="Weng L.-W."/>
            <person name="Su C.-C."/>
            <person name="Tsai C.-W."/>
            <person name="Kuo C.-H."/>
        </authorList>
    </citation>
    <scope>NUCLEOTIDE SEQUENCE</scope>
    <source>
        <strain evidence="2">PLS432</strain>
    </source>
</reference>
<name>A0ABS8TUD5_9GAMM</name>
<sequence length="85" mass="9337">MTADVGCYDQPRQHGDMPLLSSENNDEYEVVFGSGIQFRHQGIAVDKCSHYPKTGWLSWPRGLPTLLSGLASQNDGMTISKPSLV</sequence>
<dbReference type="EMBL" id="JAJPPU010000002">
    <property type="protein sequence ID" value="MCD8473662.1"/>
    <property type="molecule type" value="Genomic_DNA"/>
</dbReference>
<organism evidence="2 3">
    <name type="scientific">Xylella taiwanensis</name>
    <dbReference type="NCBI Taxonomy" id="1444770"/>
    <lineage>
        <taxon>Bacteria</taxon>
        <taxon>Pseudomonadati</taxon>
        <taxon>Pseudomonadota</taxon>
        <taxon>Gammaproteobacteria</taxon>
        <taxon>Lysobacterales</taxon>
        <taxon>Lysobacteraceae</taxon>
        <taxon>Xylella</taxon>
    </lineage>
</organism>
<protein>
    <submittedName>
        <fullName evidence="2">Uncharacterized protein</fullName>
    </submittedName>
</protein>
<evidence type="ECO:0000313" key="3">
    <source>
        <dbReference type="Proteomes" id="UP001430701"/>
    </source>
</evidence>